<proteinExistence type="inferred from homology"/>
<dbReference type="Gene3D" id="2.30.30.170">
    <property type="match status" value="10"/>
</dbReference>
<evidence type="ECO:0000313" key="11">
    <source>
        <dbReference type="Proteomes" id="UP000523362"/>
    </source>
</evidence>
<dbReference type="AlphaFoldDB" id="A0A7X0X1T6"/>
<keyword evidence="7" id="KW-0472">Membrane</keyword>
<reference evidence="10 11" key="1">
    <citation type="submission" date="2020-03" db="EMBL/GenBank/DDBJ databases">
        <title>Soil Listeria distribution.</title>
        <authorList>
            <person name="Liao J."/>
            <person name="Wiedmann M."/>
        </authorList>
    </citation>
    <scope>NUCLEOTIDE SEQUENCE [LARGE SCALE GENOMIC DNA]</scope>
    <source>
        <strain evidence="10 11">FSL L7-1560</strain>
    </source>
</reference>
<dbReference type="InterPro" id="IPR025987">
    <property type="entry name" value="GW_dom"/>
</dbReference>
<dbReference type="EMBL" id="JAARRG010000003">
    <property type="protein sequence ID" value="MBC1485939.1"/>
    <property type="molecule type" value="Genomic_DNA"/>
</dbReference>
<feature type="signal peptide" evidence="8">
    <location>
        <begin position="1"/>
        <end position="21"/>
    </location>
</feature>
<evidence type="ECO:0000256" key="3">
    <source>
        <dbReference type="ARBA" id="ARBA00022475"/>
    </source>
</evidence>
<keyword evidence="5" id="KW-0677">Repeat</keyword>
<dbReference type="FunFam" id="3.40.80.10:FF:000013">
    <property type="entry name" value="Autolysin amidase"/>
    <property type="match status" value="1"/>
</dbReference>
<comment type="caution">
    <text evidence="10">The sequence shown here is derived from an EMBL/GenBank/DDBJ whole genome shotgun (WGS) entry which is preliminary data.</text>
</comment>
<evidence type="ECO:0000256" key="4">
    <source>
        <dbReference type="ARBA" id="ARBA00022729"/>
    </source>
</evidence>
<evidence type="ECO:0000256" key="7">
    <source>
        <dbReference type="ARBA" id="ARBA00023136"/>
    </source>
</evidence>
<dbReference type="PANTHER" id="PTHR33308:SF10">
    <property type="entry name" value="EXO-GLUCOSAMINIDASE LYTG"/>
    <property type="match status" value="1"/>
</dbReference>
<keyword evidence="6" id="KW-0378">Hydrolase</keyword>
<dbReference type="Pfam" id="PF01510">
    <property type="entry name" value="Amidase_2"/>
    <property type="match status" value="1"/>
</dbReference>
<feature type="domain" description="GW" evidence="9">
    <location>
        <begin position="360"/>
        <end position="434"/>
    </location>
</feature>
<dbReference type="RefSeq" id="WP_185383574.1">
    <property type="nucleotide sequence ID" value="NZ_JAARRG010000003.1"/>
</dbReference>
<evidence type="ECO:0000313" key="10">
    <source>
        <dbReference type="EMBL" id="MBC1485939.1"/>
    </source>
</evidence>
<dbReference type="SMART" id="SM00644">
    <property type="entry name" value="Ami_2"/>
    <property type="match status" value="1"/>
</dbReference>
<feature type="domain" description="GW" evidence="9">
    <location>
        <begin position="599"/>
        <end position="677"/>
    </location>
</feature>
<dbReference type="InterPro" id="IPR036505">
    <property type="entry name" value="Amidase/PGRP_sf"/>
</dbReference>
<feature type="domain" description="GW" evidence="9">
    <location>
        <begin position="759"/>
        <end position="837"/>
    </location>
</feature>
<dbReference type="GO" id="GO:0008745">
    <property type="term" value="F:N-acetylmuramoyl-L-alanine amidase activity"/>
    <property type="evidence" value="ECO:0007669"/>
    <property type="project" value="InterPro"/>
</dbReference>
<dbReference type="SUPFAM" id="SSF55846">
    <property type="entry name" value="N-acetylmuramoyl-L-alanine amidase-like"/>
    <property type="match status" value="1"/>
</dbReference>
<feature type="domain" description="GW" evidence="9">
    <location>
        <begin position="439"/>
        <end position="517"/>
    </location>
</feature>
<dbReference type="Proteomes" id="UP000523362">
    <property type="component" value="Unassembled WGS sequence"/>
</dbReference>
<evidence type="ECO:0000256" key="8">
    <source>
        <dbReference type="SAM" id="SignalP"/>
    </source>
</evidence>
<evidence type="ECO:0000256" key="6">
    <source>
        <dbReference type="ARBA" id="ARBA00022801"/>
    </source>
</evidence>
<dbReference type="GO" id="GO:0009253">
    <property type="term" value="P:peptidoglycan catabolic process"/>
    <property type="evidence" value="ECO:0007669"/>
    <property type="project" value="InterPro"/>
</dbReference>
<keyword evidence="3" id="KW-1003">Cell membrane</keyword>
<dbReference type="InterPro" id="IPR051056">
    <property type="entry name" value="Glycosyl_Hydrolase_73"/>
</dbReference>
<evidence type="ECO:0000256" key="5">
    <source>
        <dbReference type="ARBA" id="ARBA00022737"/>
    </source>
</evidence>
<feature type="domain" description="GW" evidence="9">
    <location>
        <begin position="520"/>
        <end position="594"/>
    </location>
</feature>
<feature type="domain" description="GW" evidence="9">
    <location>
        <begin position="1000"/>
        <end position="1073"/>
    </location>
</feature>
<dbReference type="InterPro" id="IPR002502">
    <property type="entry name" value="Amidase_domain"/>
</dbReference>
<gene>
    <name evidence="10" type="ORF">HB897_06830</name>
</gene>
<accession>A0A7X0X1T6</accession>
<name>A0A7X0X1T6_LISSE</name>
<evidence type="ECO:0000259" key="9">
    <source>
        <dbReference type="PROSITE" id="PS51780"/>
    </source>
</evidence>
<dbReference type="Gene3D" id="3.40.80.10">
    <property type="entry name" value="Peptidoglycan recognition protein-like"/>
    <property type="match status" value="1"/>
</dbReference>
<organism evidence="10 11">
    <name type="scientific">Listeria seeligeri</name>
    <dbReference type="NCBI Taxonomy" id="1640"/>
    <lineage>
        <taxon>Bacteria</taxon>
        <taxon>Bacillati</taxon>
        <taxon>Bacillota</taxon>
        <taxon>Bacilli</taxon>
        <taxon>Bacillales</taxon>
        <taxon>Listeriaceae</taxon>
        <taxon>Listeria</taxon>
    </lineage>
</organism>
<dbReference type="PROSITE" id="PS51780">
    <property type="entry name" value="GW"/>
    <property type="match status" value="10"/>
</dbReference>
<dbReference type="NCBIfam" id="NF033202">
    <property type="entry name" value="GW_glycos_SH3"/>
    <property type="match status" value="10"/>
</dbReference>
<feature type="domain" description="GW" evidence="9">
    <location>
        <begin position="279"/>
        <end position="357"/>
    </location>
</feature>
<keyword evidence="4 8" id="KW-0732">Signal</keyword>
<dbReference type="GO" id="GO:0005886">
    <property type="term" value="C:plasma membrane"/>
    <property type="evidence" value="ECO:0007669"/>
    <property type="project" value="UniProtKB-SubCell"/>
</dbReference>
<dbReference type="Pfam" id="PF13457">
    <property type="entry name" value="GW"/>
    <property type="match status" value="10"/>
</dbReference>
<dbReference type="FunFam" id="2.30.30.170:FF:000001">
    <property type="entry name" value="Internalin B"/>
    <property type="match status" value="4"/>
</dbReference>
<comment type="similarity">
    <text evidence="2">In the N-terminal section; belongs to the N-acetylmuramoyl-L-alanine amidase 2 family.</text>
</comment>
<dbReference type="SUPFAM" id="SSF82057">
    <property type="entry name" value="Prokaryotic SH3-related domain"/>
    <property type="match status" value="10"/>
</dbReference>
<feature type="domain" description="GW" evidence="9">
    <location>
        <begin position="680"/>
        <end position="754"/>
    </location>
</feature>
<comment type="subcellular location">
    <subcellularLocation>
        <location evidence="1">Cell membrane</location>
    </subcellularLocation>
</comment>
<feature type="domain" description="GW" evidence="9">
    <location>
        <begin position="919"/>
        <end position="997"/>
    </location>
</feature>
<sequence>MKKIVKSAVVFASLAFVGVSANMIPEKASASSINTVQKVDDQSVYIPEAVKDGTATENHDGFEDETSSVLKEVPMLRATTGYPNVNSYIKTNKFSTAKIEKQLKSQFPKFNYRNGYGKPEGIVIHETANNSSTITGEINYMSNNYNNAFVHAFVDKSRIIQIHPTENGVWGAGQYANARFIQVELVRSKTFDEFSRSINNYAYYTAYLLNQYKLPVDNAHGDGKGTVWSHDAVTRYLGGTTHTDPVGYFNQWGYNFTDFVSLVNEKYKAMQVSYEKIEYDKAITAYSRVKTATGNSVWTKPNKTEGAKLVNPLSSYTGKNLRILREAKTPSAIWYQFSIGGKTIGWVDSKALDTFYTPSMEKVITGTRYVLPSKQNVHYYGLPVEDSAIDRGPLSKFNGQALTLQREATIEGQLWYRVKDLGWVKAANLTTTKYDLIEYDKAITAYSRVKTAAGNYVWTKPNKTEGAKQVGALSAYSGKNMRIIREAKTPSAIWYQFSIDGKTIGWVDSKALDTFYTPSMEKNLTATRYVAPGKETQHYYGLPVADSAIDRGPLSKFAGQTLTVQREATIEGELWYRVKDLGWTKASNLTASQYDKVEYDKAITAYSRVKTAANNSVWTKPYRTSGYKLVNPLSSYTGKNMRIIREAKTSTGIWYQFSIGGKTIGWVDSKALNTFYTPSMEKVITGTRYVLPSKQNVHYYGLPVEDSAIDRGPLSKFNGQALTLQREATIEGQLWYRVKDLGWVKAANLSSTNYEAIEYNKAITAYSRVKTASGNYVWTNPGKTEDAKQVSALSAYSGKNLRILREAKTASGIWYQFSVDGKTIGWVDTKALTTFYTPSMEKNLTATRYVAPGKETQHYYGLPVVDTANDRGPLSKFMGKTLTVQREATIEGELWYRVKDLGWTKASTLTANQYDKVEYDKATTAYSRVKTATGNSVWTKPYRTSGYKLVSPLSSYTGKNMRIIREAKTASGIWYQFSIGGKTIGWVDSKALNTFYTPSMEKNLTATRYVLASKQNEHYYGLPVVDSAIDRGPLSKFNGKTLTVQREATIEGELWYRVKDLGWTKAANLSAKK</sequence>
<feature type="domain" description="GW" evidence="9">
    <location>
        <begin position="840"/>
        <end position="914"/>
    </location>
</feature>
<protein>
    <submittedName>
        <fullName evidence="10">GW domain-containing glycosaminoglycan-binding protein</fullName>
    </submittedName>
</protein>
<dbReference type="InterPro" id="IPR038200">
    <property type="entry name" value="GW_dom_sf"/>
</dbReference>
<evidence type="ECO:0000256" key="1">
    <source>
        <dbReference type="ARBA" id="ARBA00004236"/>
    </source>
</evidence>
<dbReference type="PANTHER" id="PTHR33308">
    <property type="entry name" value="PEPTIDOGLYCAN HYDROLASE FLGJ"/>
    <property type="match status" value="1"/>
</dbReference>
<dbReference type="CDD" id="cd06583">
    <property type="entry name" value="PGRP"/>
    <property type="match status" value="1"/>
</dbReference>
<evidence type="ECO:0000256" key="2">
    <source>
        <dbReference type="ARBA" id="ARBA00006088"/>
    </source>
</evidence>
<feature type="chain" id="PRO_5039232973" evidence="8">
    <location>
        <begin position="22"/>
        <end position="1073"/>
    </location>
</feature>